<protein>
    <submittedName>
        <fullName evidence="2">Uncharacterized protein</fullName>
    </submittedName>
</protein>
<comment type="caution">
    <text evidence="2">The sequence shown here is derived from an EMBL/GenBank/DDBJ whole genome shotgun (WGS) entry which is preliminary data.</text>
</comment>
<evidence type="ECO:0000256" key="1">
    <source>
        <dbReference type="SAM" id="MobiDB-lite"/>
    </source>
</evidence>
<organism evidence="2 3">
    <name type="scientific">Phellinidium pouzarii</name>
    <dbReference type="NCBI Taxonomy" id="167371"/>
    <lineage>
        <taxon>Eukaryota</taxon>
        <taxon>Fungi</taxon>
        <taxon>Dikarya</taxon>
        <taxon>Basidiomycota</taxon>
        <taxon>Agaricomycotina</taxon>
        <taxon>Agaricomycetes</taxon>
        <taxon>Hymenochaetales</taxon>
        <taxon>Hymenochaetaceae</taxon>
        <taxon>Phellinidium</taxon>
    </lineage>
</organism>
<gene>
    <name evidence="2" type="ORF">EW145_g5190</name>
</gene>
<dbReference type="InterPro" id="IPR008978">
    <property type="entry name" value="HSP20-like_chaperone"/>
</dbReference>
<feature type="compositionally biased region" description="Polar residues" evidence="1">
    <location>
        <begin position="91"/>
        <end position="141"/>
    </location>
</feature>
<dbReference type="AlphaFoldDB" id="A0A4S4L2R9"/>
<accession>A0A4S4L2R9</accession>
<proteinExistence type="predicted"/>
<sequence>MSFQYPYIEHYSPAPATPLDAFAAQRWDHSAQDGVAQLVSPASCDYNITQHQQQDTLTPVEAQNASSTAYEPPQVIQLVERPPRRVRQQVAMSQSQAQNPTQASPNNQKRSQVRSQAHPQSQNQPQALSHTSPNLNTQASAPRQRHQRTLSSVPPPGQWFNMHGLANATSDKRPATASAAARTQARLATHPYRRTVSGPESIGVNNTSLKTQMRISKNSVMAGGNLLSHNNTNCDPICLKLTKPDGLVPPYAIVHNIHNRTCTSTRFYLRLAVTNTVTAMLELPGVKSAHVRVGLNICPHTHIKQLVVRGRSQPLLPDRSVENSADDRGGGADGKKKVEGYIVRERKVGEFKRVLVVPPETKRIMEKFSRFDIFFSPITYEYLWKTASYPDCYLRLSRYAPHLILA</sequence>
<dbReference type="Gene3D" id="2.60.40.790">
    <property type="match status" value="1"/>
</dbReference>
<dbReference type="EMBL" id="SGPK01000303">
    <property type="protein sequence ID" value="THH04898.1"/>
    <property type="molecule type" value="Genomic_DNA"/>
</dbReference>
<name>A0A4S4L2R9_9AGAM</name>
<reference evidence="2 3" key="1">
    <citation type="submission" date="2019-02" db="EMBL/GenBank/DDBJ databases">
        <title>Genome sequencing of the rare red list fungi Phellinidium pouzarii.</title>
        <authorList>
            <person name="Buettner E."/>
            <person name="Kellner H."/>
        </authorList>
    </citation>
    <scope>NUCLEOTIDE SEQUENCE [LARGE SCALE GENOMIC DNA]</scope>
    <source>
        <strain evidence="2 3">DSM 108285</strain>
    </source>
</reference>
<evidence type="ECO:0000313" key="2">
    <source>
        <dbReference type="EMBL" id="THH04898.1"/>
    </source>
</evidence>
<evidence type="ECO:0000313" key="3">
    <source>
        <dbReference type="Proteomes" id="UP000308199"/>
    </source>
</evidence>
<dbReference type="OrthoDB" id="1431247at2759"/>
<feature type="compositionally biased region" description="Polar residues" evidence="1">
    <location>
        <begin position="55"/>
        <end position="69"/>
    </location>
</feature>
<feature type="region of interest" description="Disordered" evidence="1">
    <location>
        <begin position="55"/>
        <end position="164"/>
    </location>
</feature>
<dbReference type="Proteomes" id="UP000308199">
    <property type="component" value="Unassembled WGS sequence"/>
</dbReference>
<keyword evidence="3" id="KW-1185">Reference proteome</keyword>